<dbReference type="InterPro" id="IPR048286">
    <property type="entry name" value="Integrin_alpha_Ig-like_3"/>
</dbReference>
<evidence type="ECO:0000256" key="2">
    <source>
        <dbReference type="ARBA" id="ARBA00008054"/>
    </source>
</evidence>
<evidence type="ECO:0008006" key="20">
    <source>
        <dbReference type="Google" id="ProtNLM"/>
    </source>
</evidence>
<keyword evidence="11 14" id="KW-0675">Receptor</keyword>
<dbReference type="GO" id="GO:0007160">
    <property type="term" value="P:cell-matrix adhesion"/>
    <property type="evidence" value="ECO:0007669"/>
    <property type="project" value="TreeGrafter"/>
</dbReference>
<keyword evidence="5" id="KW-0677">Repeat</keyword>
<feature type="transmembrane region" description="Helical" evidence="14">
    <location>
        <begin position="941"/>
        <end position="963"/>
    </location>
</feature>
<reference evidence="18" key="3">
    <citation type="submission" date="2025-09" db="UniProtKB">
        <authorList>
            <consortium name="Ensembl"/>
        </authorList>
    </citation>
    <scope>IDENTIFICATION</scope>
</reference>
<evidence type="ECO:0000256" key="14">
    <source>
        <dbReference type="RuleBase" id="RU003762"/>
    </source>
</evidence>
<dbReference type="GO" id="GO:0007229">
    <property type="term" value="P:integrin-mediated signaling pathway"/>
    <property type="evidence" value="ECO:0007669"/>
    <property type="project" value="UniProtKB-KW"/>
</dbReference>
<dbReference type="InterPro" id="IPR013649">
    <property type="entry name" value="Integrin_alpha_Ig-like_1"/>
</dbReference>
<dbReference type="PROSITE" id="PS51257">
    <property type="entry name" value="PROKAR_LIPOPROTEIN"/>
    <property type="match status" value="1"/>
</dbReference>
<evidence type="ECO:0000256" key="6">
    <source>
        <dbReference type="ARBA" id="ARBA00022889"/>
    </source>
</evidence>
<dbReference type="Gene3D" id="2.60.40.1460">
    <property type="entry name" value="Integrin domains. Chain A, domain 2"/>
    <property type="match status" value="1"/>
</dbReference>
<comment type="similarity">
    <text evidence="2 14">Belongs to the integrin alpha chain family.</text>
</comment>
<evidence type="ECO:0000256" key="7">
    <source>
        <dbReference type="ARBA" id="ARBA00022989"/>
    </source>
</evidence>
<keyword evidence="10" id="KW-1015">Disulfide bond</keyword>
<comment type="subcellular location">
    <subcellularLocation>
        <location evidence="1 14">Membrane</location>
        <topology evidence="1 14">Single-pass type I membrane protein</topology>
    </subcellularLocation>
</comment>
<evidence type="ECO:0000259" key="17">
    <source>
        <dbReference type="Pfam" id="PF20806"/>
    </source>
</evidence>
<evidence type="ECO:0000256" key="1">
    <source>
        <dbReference type="ARBA" id="ARBA00004479"/>
    </source>
</evidence>
<dbReference type="Gene3D" id="2.60.40.1530">
    <property type="entry name" value="ntegrin, alpha v. Chain A, domain 4"/>
    <property type="match status" value="1"/>
</dbReference>
<keyword evidence="8 14" id="KW-0401">Integrin</keyword>
<dbReference type="Proteomes" id="UP001501940">
    <property type="component" value="Chromosome 10"/>
</dbReference>
<feature type="repeat" description="FG-GAP" evidence="13">
    <location>
        <begin position="177"/>
        <end position="230"/>
    </location>
</feature>
<dbReference type="Pfam" id="PF20805">
    <property type="entry name" value="Integrin_A_Ig_2"/>
    <property type="match status" value="1"/>
</dbReference>
<evidence type="ECO:0000313" key="18">
    <source>
        <dbReference type="Ensembl" id="ENSAOCP00000062010.1"/>
    </source>
</evidence>
<reference evidence="18" key="2">
    <citation type="submission" date="2025-08" db="UniProtKB">
        <authorList>
            <consortium name="Ensembl"/>
        </authorList>
    </citation>
    <scope>IDENTIFICATION</scope>
</reference>
<keyword evidence="4 14" id="KW-0732">Signal</keyword>
<evidence type="ECO:0000256" key="8">
    <source>
        <dbReference type="ARBA" id="ARBA00023037"/>
    </source>
</evidence>
<evidence type="ECO:0000256" key="13">
    <source>
        <dbReference type="PROSITE-ProRule" id="PRU00803"/>
    </source>
</evidence>
<dbReference type="InterPro" id="IPR028994">
    <property type="entry name" value="Integrin_alpha_N"/>
</dbReference>
<evidence type="ECO:0000256" key="10">
    <source>
        <dbReference type="ARBA" id="ARBA00023157"/>
    </source>
</evidence>
<dbReference type="FunFam" id="1.20.5.930:FF:000001">
    <property type="entry name" value="Integrin subunit alpha V"/>
    <property type="match status" value="1"/>
</dbReference>
<feature type="domain" description="Integrin alpha third immunoglobulin-like" evidence="17">
    <location>
        <begin position="731"/>
        <end position="824"/>
    </location>
</feature>
<evidence type="ECO:0000259" key="16">
    <source>
        <dbReference type="Pfam" id="PF20805"/>
    </source>
</evidence>
<dbReference type="PROSITE" id="PS00242">
    <property type="entry name" value="INTEGRIN_ALPHA"/>
    <property type="match status" value="1"/>
</dbReference>
<evidence type="ECO:0000256" key="11">
    <source>
        <dbReference type="ARBA" id="ARBA00023170"/>
    </source>
</evidence>
<dbReference type="Pfam" id="PF08441">
    <property type="entry name" value="Integrin_A_Ig_1"/>
    <property type="match status" value="1"/>
</dbReference>
<evidence type="ECO:0000256" key="12">
    <source>
        <dbReference type="ARBA" id="ARBA00023180"/>
    </source>
</evidence>
<dbReference type="GO" id="GO:0033627">
    <property type="term" value="P:cell adhesion mediated by integrin"/>
    <property type="evidence" value="ECO:0007669"/>
    <property type="project" value="TreeGrafter"/>
</dbReference>
<dbReference type="SUPFAM" id="SSF69318">
    <property type="entry name" value="Integrin alpha N-terminal domain"/>
    <property type="match status" value="1"/>
</dbReference>
<dbReference type="GO" id="GO:0009897">
    <property type="term" value="C:external side of plasma membrane"/>
    <property type="evidence" value="ECO:0007669"/>
    <property type="project" value="TreeGrafter"/>
</dbReference>
<evidence type="ECO:0000259" key="15">
    <source>
        <dbReference type="Pfam" id="PF08441"/>
    </source>
</evidence>
<dbReference type="SMART" id="SM00191">
    <property type="entry name" value="Int_alpha"/>
    <property type="match status" value="5"/>
</dbReference>
<feature type="repeat" description="FG-GAP" evidence="13">
    <location>
        <begin position="30"/>
        <end position="93"/>
    </location>
</feature>
<dbReference type="PANTHER" id="PTHR23220">
    <property type="entry name" value="INTEGRIN ALPHA"/>
    <property type="match status" value="1"/>
</dbReference>
<dbReference type="InterPro" id="IPR048285">
    <property type="entry name" value="Integrin_alpha_Ig-like_2"/>
</dbReference>
<evidence type="ECO:0000313" key="19">
    <source>
        <dbReference type="Proteomes" id="UP001501940"/>
    </source>
</evidence>
<keyword evidence="19" id="KW-1185">Reference proteome</keyword>
<dbReference type="AlphaFoldDB" id="A0AAQ5ZE06"/>
<dbReference type="GO" id="GO:0050900">
    <property type="term" value="P:leukocyte migration"/>
    <property type="evidence" value="ECO:0007669"/>
    <property type="project" value="TreeGrafter"/>
</dbReference>
<dbReference type="GeneTree" id="ENSGT00940000155353"/>
<evidence type="ECO:0000256" key="9">
    <source>
        <dbReference type="ARBA" id="ARBA00023136"/>
    </source>
</evidence>
<dbReference type="SUPFAM" id="SSF69179">
    <property type="entry name" value="Integrin domains"/>
    <property type="match status" value="3"/>
</dbReference>
<dbReference type="PROSITE" id="PS51470">
    <property type="entry name" value="FG_GAP"/>
    <property type="match status" value="4"/>
</dbReference>
<dbReference type="PANTHER" id="PTHR23220:SF9">
    <property type="entry name" value="INTEGRIN ALPHA-6"/>
    <property type="match status" value="1"/>
</dbReference>
<accession>A0AAQ5ZE06</accession>
<evidence type="ECO:0000256" key="3">
    <source>
        <dbReference type="ARBA" id="ARBA00022692"/>
    </source>
</evidence>
<dbReference type="Gene3D" id="2.60.40.1510">
    <property type="entry name" value="ntegrin, alpha v. Chain A, domain 3"/>
    <property type="match status" value="1"/>
</dbReference>
<dbReference type="Gene3D" id="2.130.10.130">
    <property type="entry name" value="Integrin alpha, N-terminal"/>
    <property type="match status" value="1"/>
</dbReference>
<dbReference type="GO" id="GO:0098609">
    <property type="term" value="P:cell-cell adhesion"/>
    <property type="evidence" value="ECO:0007669"/>
    <property type="project" value="TreeGrafter"/>
</dbReference>
<feature type="domain" description="Integrin alpha second immunoglobulin-like" evidence="16">
    <location>
        <begin position="586"/>
        <end position="724"/>
    </location>
</feature>
<dbReference type="InterPro" id="IPR013519">
    <property type="entry name" value="Int_alpha_beta-p"/>
</dbReference>
<keyword evidence="7 14" id="KW-1133">Transmembrane helix</keyword>
<dbReference type="InterPro" id="IPR000413">
    <property type="entry name" value="Integrin_alpha"/>
</dbReference>
<feature type="repeat" description="FG-GAP" evidence="13">
    <location>
        <begin position="304"/>
        <end position="365"/>
    </location>
</feature>
<feature type="chain" id="PRO_5043097755" description="Integrin alpha-2 domain-containing protein" evidence="14">
    <location>
        <begin position="24"/>
        <end position="1018"/>
    </location>
</feature>
<feature type="domain" description="Integrin alpha third immunoglobulin-like" evidence="17">
    <location>
        <begin position="852"/>
        <end position="930"/>
    </location>
</feature>
<keyword evidence="6 14" id="KW-0130">Cell adhesion</keyword>
<reference evidence="18 19" key="1">
    <citation type="submission" date="2022-01" db="EMBL/GenBank/DDBJ databases">
        <title>A chromosome-scale genome assembly of the false clownfish, Amphiprion ocellaris.</title>
        <authorList>
            <person name="Ryu T."/>
        </authorList>
    </citation>
    <scope>NUCLEOTIDE SEQUENCE [LARGE SCALE GENOMIC DNA]</scope>
</reference>
<protein>
    <recommendedName>
        <fullName evidence="20">Integrin alpha-2 domain-containing protein</fullName>
    </recommendedName>
</protein>
<organism evidence="18 19">
    <name type="scientific">Amphiprion ocellaris</name>
    <name type="common">Clown anemonefish</name>
    <dbReference type="NCBI Taxonomy" id="80972"/>
    <lineage>
        <taxon>Eukaryota</taxon>
        <taxon>Metazoa</taxon>
        <taxon>Chordata</taxon>
        <taxon>Craniata</taxon>
        <taxon>Vertebrata</taxon>
        <taxon>Euteleostomi</taxon>
        <taxon>Actinopterygii</taxon>
        <taxon>Neopterygii</taxon>
        <taxon>Teleostei</taxon>
        <taxon>Neoteleostei</taxon>
        <taxon>Acanthomorphata</taxon>
        <taxon>Ovalentaria</taxon>
        <taxon>Pomacentridae</taxon>
        <taxon>Amphiprion</taxon>
    </lineage>
</organism>
<dbReference type="GO" id="GO:0005178">
    <property type="term" value="F:integrin binding"/>
    <property type="evidence" value="ECO:0007669"/>
    <property type="project" value="TreeGrafter"/>
</dbReference>
<feature type="domain" description="Integrin alpha first immunoglubulin-like" evidence="15">
    <location>
        <begin position="472"/>
        <end position="584"/>
    </location>
</feature>
<feature type="repeat" description="FG-GAP" evidence="13">
    <location>
        <begin position="366"/>
        <end position="423"/>
    </location>
</feature>
<keyword evidence="3 14" id="KW-0812">Transmembrane</keyword>
<dbReference type="Ensembl" id="ENSAOCT00000057719.1">
    <property type="protein sequence ID" value="ENSAOCP00000062010.1"/>
    <property type="gene ID" value="ENSAOCG00000019592.2"/>
</dbReference>
<evidence type="ECO:0000256" key="5">
    <source>
        <dbReference type="ARBA" id="ARBA00022737"/>
    </source>
</evidence>
<feature type="signal peptide" evidence="14">
    <location>
        <begin position="1"/>
        <end position="23"/>
    </location>
</feature>
<dbReference type="Gene3D" id="1.20.5.930">
    <property type="entry name" value="Bicelle-embedded integrin alpha(iib) transmembrane segment"/>
    <property type="match status" value="1"/>
</dbReference>
<dbReference type="InterPro" id="IPR032695">
    <property type="entry name" value="Integrin_dom_sf"/>
</dbReference>
<dbReference type="GO" id="GO:0008305">
    <property type="term" value="C:integrin complex"/>
    <property type="evidence" value="ECO:0007669"/>
    <property type="project" value="InterPro"/>
</dbReference>
<sequence length="1018" mass="112066">MEGRLTCGLWLVAFFLGCGRLSAFNLDTDNVLKKSGDPGSLFGFSLAMHRQLNPVDKRMLLVGAPRAKALSGQKAKVTGGLYSCDMSSTSAGCSRVDFDNDEDLTRESKENQWMGVTVNSQGPGGKIVTCAHRYQRRTNVNTAIESRDIIGRCYVLSEDLTINPISTEDGGSWHFCDSRPRGHEMFGSCQQGLSATFDDDYHYLIFGAPGAYNWKGVVRLEQKNETFVDLGIFDDGPFEVGDEDEKNPELVPAPANSYLGFSLDSGRTLITKGVLTVVAGAPRANHSGAVVLLKKGKDTSNILLEEYTLEGEGLASSFGYDLAVLDLNWDGWEDIVVGAPQYFEKDGEIGGAVYIYINKAGKWDQVTPTRIDGPRDSMFGLAVEKLGDINQDSFHDFAVGAPYEDHGAGHVYIYHGSASGQVLAGKPLGAKLFGYSLAGNMDLDKNSYPDLAVGSLSDAVFSSTYAVSPPLSHVALAYSVEADADYRKLGLLPRATFIEDPTAEHNYESKGTLSIDSQGKKKCLKRKLAVQENIRDKLRGIPIDVSVNIQDAKRKRRQQAAPLTPVLDANEPMITRSEVNFLKEGCGRDSVCQSNLEVKYQHTRILAFDLINGVPVISLSDQKNIALEVSVTNKNGDDAHEAYVIVSLPRSLTYSAYRVLDNVNGSKADCELGNPFKTDAETTFYVILGTAGISSNTSELEIDLQLKTTSDQQKLTPVKAKAKVAIMLQMSVSGQAQPSQVYFTGEVKGEAAMKTESDIGSAIIHQFRVVNLGKRLKDLGTASLDIYWPKETEQGKWLLYLMKISSTGVDKMECTPKGEINPLNKVSEGITLVCDIYFPCKPSFSVDIYFYISCGNGANCVRIRCPLRGMDSSAVITLQSRLWNSTFIEDFSNLHHMEVIVKAALHVDSTTKTTVLQNAETQVRLTVFPERRAAQYGGVPWWIIVLSILLGLLLLALLAFVLWKCGFFKRAKYEDNVPSYNAVRIKREERTVNPGNGNWENVEKKPWMTTWHDNEHYS</sequence>
<dbReference type="Pfam" id="PF01839">
    <property type="entry name" value="FG-GAP"/>
    <property type="match status" value="2"/>
</dbReference>
<evidence type="ECO:0000256" key="4">
    <source>
        <dbReference type="ARBA" id="ARBA00022729"/>
    </source>
</evidence>
<keyword evidence="12" id="KW-0325">Glycoprotein</keyword>
<keyword evidence="9 14" id="KW-0472">Membrane</keyword>
<dbReference type="InterPro" id="IPR013517">
    <property type="entry name" value="FG-GAP"/>
</dbReference>
<dbReference type="Pfam" id="PF20806">
    <property type="entry name" value="Integrin_A_Ig_3"/>
    <property type="match status" value="2"/>
</dbReference>
<name>A0AAQ5ZE06_AMPOC</name>
<proteinExistence type="inferred from homology"/>
<dbReference type="PRINTS" id="PR01185">
    <property type="entry name" value="INTEGRINA"/>
</dbReference>
<dbReference type="InterPro" id="IPR018184">
    <property type="entry name" value="Integrin_alpha_C_CS"/>
</dbReference>